<accession>A0A0F9DD54</accession>
<reference evidence="1" key="1">
    <citation type="journal article" date="2015" name="Nature">
        <title>Complex archaea that bridge the gap between prokaryotes and eukaryotes.</title>
        <authorList>
            <person name="Spang A."/>
            <person name="Saw J.H."/>
            <person name="Jorgensen S.L."/>
            <person name="Zaremba-Niedzwiedzka K."/>
            <person name="Martijn J."/>
            <person name="Lind A.E."/>
            <person name="van Eijk R."/>
            <person name="Schleper C."/>
            <person name="Guy L."/>
            <person name="Ettema T.J."/>
        </authorList>
    </citation>
    <scope>NUCLEOTIDE SEQUENCE</scope>
</reference>
<comment type="caution">
    <text evidence="1">The sequence shown here is derived from an EMBL/GenBank/DDBJ whole genome shotgun (WGS) entry which is preliminary data.</text>
</comment>
<sequence>MTGLPLFKTATVTAASAAKVGETGQRRLMAFLLFGGTADSQVEFKNAATDTGTVLLTAAALLDTSIFVDLTRFGGLLFDTAMFCKPAGTGAICYIWYQ</sequence>
<dbReference type="EMBL" id="LAZR01029432">
    <property type="protein sequence ID" value="KKL59594.1"/>
    <property type="molecule type" value="Genomic_DNA"/>
</dbReference>
<evidence type="ECO:0000313" key="1">
    <source>
        <dbReference type="EMBL" id="KKL59594.1"/>
    </source>
</evidence>
<gene>
    <name evidence="1" type="ORF">LCGC14_2213740</name>
</gene>
<organism evidence="1">
    <name type="scientific">marine sediment metagenome</name>
    <dbReference type="NCBI Taxonomy" id="412755"/>
    <lineage>
        <taxon>unclassified sequences</taxon>
        <taxon>metagenomes</taxon>
        <taxon>ecological metagenomes</taxon>
    </lineage>
</organism>
<proteinExistence type="predicted"/>
<protein>
    <submittedName>
        <fullName evidence="1">Uncharacterized protein</fullName>
    </submittedName>
</protein>
<dbReference type="AlphaFoldDB" id="A0A0F9DD54"/>
<name>A0A0F9DD54_9ZZZZ</name>